<keyword evidence="1" id="KW-1133">Transmembrane helix</keyword>
<gene>
    <name evidence="2" type="ORF">SRED_002884</name>
</gene>
<organism evidence="2 3">
    <name type="scientific">Spiroplasma melliferum</name>
    <dbReference type="NCBI Taxonomy" id="2134"/>
    <lineage>
        <taxon>Bacteria</taxon>
        <taxon>Bacillati</taxon>
        <taxon>Mycoplasmatota</taxon>
        <taxon>Mollicutes</taxon>
        <taxon>Entomoplasmatales</taxon>
        <taxon>Spiroplasmataceae</taxon>
        <taxon>Spiroplasma</taxon>
    </lineage>
</organism>
<evidence type="ECO:0000313" key="3">
    <source>
        <dbReference type="Proteomes" id="UP000298715"/>
    </source>
</evidence>
<keyword evidence="1" id="KW-0812">Transmembrane</keyword>
<evidence type="ECO:0000313" key="2">
    <source>
        <dbReference type="EMBL" id="QCO24388.1"/>
    </source>
</evidence>
<sequence length="57" mass="6739">MFQIIACIFLLIPFIFIAIYYLIGLINIFKVKKPSTEVRLDKKILKLRREIDKVGNK</sequence>
<evidence type="ECO:0008006" key="4">
    <source>
        <dbReference type="Google" id="ProtNLM"/>
    </source>
</evidence>
<dbReference type="EMBL" id="CP029202">
    <property type="protein sequence ID" value="QCO24388.1"/>
    <property type="molecule type" value="Genomic_DNA"/>
</dbReference>
<feature type="transmembrane region" description="Helical" evidence="1">
    <location>
        <begin position="6"/>
        <end position="29"/>
    </location>
</feature>
<reference evidence="2 3" key="1">
    <citation type="submission" date="2018-05" db="EMBL/GenBank/DDBJ databases">
        <title>Compelete Genome Sequence of Spiroplasma melliferum.</title>
        <authorList>
            <person name="Davis R.E."/>
            <person name="Shao J.Y."/>
            <person name="Zhao Y."/>
            <person name="Gasparich G.E."/>
        </authorList>
    </citation>
    <scope>NUCLEOTIDE SEQUENCE [LARGE SCALE GENOMIC DNA]</scope>
    <source>
        <strain evidence="2 3">AS576</strain>
    </source>
</reference>
<keyword evidence="1" id="KW-0472">Membrane</keyword>
<proteinExistence type="predicted"/>
<protein>
    <recommendedName>
        <fullName evidence="4">Spiroplasmavirus-related protein</fullName>
    </recommendedName>
</protein>
<keyword evidence="3" id="KW-1185">Reference proteome</keyword>
<evidence type="ECO:0000256" key="1">
    <source>
        <dbReference type="SAM" id="Phobius"/>
    </source>
</evidence>
<accession>A0ABX5UAM6</accession>
<name>A0ABX5UAM6_SPIME</name>
<dbReference type="Proteomes" id="UP000298715">
    <property type="component" value="Chromosome"/>
</dbReference>